<comment type="similarity">
    <text evidence="1">Belongs to the cytochrome P450 family.</text>
</comment>
<sequence>MSGDRSIFARLREEEPAYYSEKYKCWFFSRYEDVKSISTDYEHFSVKQGVTTSQLLLEEPTGSETFALMDLPRHKAHRSLIQPEYLKGRIAEFRPRAEKFLLGFMDPLLEQGNFEVIHDLVLPASLRLVSSFIGLPDSLAKSVRDLLRIYWTRKPGQIGTSEEGGQAMMELITLIKEYIPEKRDLISEEKKDHLEVWLNAEIEGKKYSNDEIANLVMTMIIGGSDTVPLTVSNTLLLLDKHPHFKEAIIKDLSLISNAYNETIRYEHPNNMLGRTVIKETNFYNKSLKAGDKVMMLFASALRDERVFEDPDKYDIYRDSLSAITFGIGIHKCVGEHLARLEAKIILEHIFKRIPDYKINYDGVKDLYSEFVKGHSAVPIIF</sequence>
<organism evidence="2">
    <name type="scientific">marine metagenome</name>
    <dbReference type="NCBI Taxonomy" id="408172"/>
    <lineage>
        <taxon>unclassified sequences</taxon>
        <taxon>metagenomes</taxon>
        <taxon>ecological metagenomes</taxon>
    </lineage>
</organism>
<protein>
    <recommendedName>
        <fullName evidence="3">Cytochrome P450</fullName>
    </recommendedName>
</protein>
<dbReference type="PRINTS" id="PR00359">
    <property type="entry name" value="BP450"/>
</dbReference>
<dbReference type="PANTHER" id="PTHR46696:SF1">
    <property type="entry name" value="CYTOCHROME P450 YJIB-RELATED"/>
    <property type="match status" value="1"/>
</dbReference>
<accession>A0A381T566</accession>
<reference evidence="2" key="1">
    <citation type="submission" date="2018-05" db="EMBL/GenBank/DDBJ databases">
        <authorList>
            <person name="Lanie J.A."/>
            <person name="Ng W.-L."/>
            <person name="Kazmierczak K.M."/>
            <person name="Andrzejewski T.M."/>
            <person name="Davidsen T.M."/>
            <person name="Wayne K.J."/>
            <person name="Tettelin H."/>
            <person name="Glass J.I."/>
            <person name="Rusch D."/>
            <person name="Podicherti R."/>
            <person name="Tsui H.-C.T."/>
            <person name="Winkler M.E."/>
        </authorList>
    </citation>
    <scope>NUCLEOTIDE SEQUENCE</scope>
</reference>
<name>A0A381T566_9ZZZZ</name>
<dbReference type="GO" id="GO:0020037">
    <property type="term" value="F:heme binding"/>
    <property type="evidence" value="ECO:0007669"/>
    <property type="project" value="InterPro"/>
</dbReference>
<evidence type="ECO:0000313" key="2">
    <source>
        <dbReference type="EMBL" id="SVA10874.1"/>
    </source>
</evidence>
<dbReference type="EMBL" id="UINC01003985">
    <property type="protein sequence ID" value="SVA10874.1"/>
    <property type="molecule type" value="Genomic_DNA"/>
</dbReference>
<dbReference type="GO" id="GO:0004497">
    <property type="term" value="F:monooxygenase activity"/>
    <property type="evidence" value="ECO:0007669"/>
    <property type="project" value="InterPro"/>
</dbReference>
<dbReference type="Pfam" id="PF00067">
    <property type="entry name" value="p450"/>
    <property type="match status" value="1"/>
</dbReference>
<dbReference type="SUPFAM" id="SSF48264">
    <property type="entry name" value="Cytochrome P450"/>
    <property type="match status" value="1"/>
</dbReference>
<dbReference type="InterPro" id="IPR036396">
    <property type="entry name" value="Cyt_P450_sf"/>
</dbReference>
<proteinExistence type="inferred from homology"/>
<gene>
    <name evidence="2" type="ORF">METZ01_LOCUS63728</name>
</gene>
<dbReference type="GO" id="GO:0005506">
    <property type="term" value="F:iron ion binding"/>
    <property type="evidence" value="ECO:0007669"/>
    <property type="project" value="InterPro"/>
</dbReference>
<dbReference type="AlphaFoldDB" id="A0A381T566"/>
<dbReference type="PROSITE" id="PS00086">
    <property type="entry name" value="CYTOCHROME_P450"/>
    <property type="match status" value="1"/>
</dbReference>
<dbReference type="PANTHER" id="PTHR46696">
    <property type="entry name" value="P450, PUTATIVE (EUROFUNG)-RELATED"/>
    <property type="match status" value="1"/>
</dbReference>
<dbReference type="Gene3D" id="1.10.630.10">
    <property type="entry name" value="Cytochrome P450"/>
    <property type="match status" value="1"/>
</dbReference>
<dbReference type="InterPro" id="IPR002397">
    <property type="entry name" value="Cyt_P450_B"/>
</dbReference>
<evidence type="ECO:0008006" key="3">
    <source>
        <dbReference type="Google" id="ProtNLM"/>
    </source>
</evidence>
<dbReference type="GO" id="GO:0016705">
    <property type="term" value="F:oxidoreductase activity, acting on paired donors, with incorporation or reduction of molecular oxygen"/>
    <property type="evidence" value="ECO:0007669"/>
    <property type="project" value="InterPro"/>
</dbReference>
<dbReference type="InterPro" id="IPR017972">
    <property type="entry name" value="Cyt_P450_CS"/>
</dbReference>
<dbReference type="InterPro" id="IPR001128">
    <property type="entry name" value="Cyt_P450"/>
</dbReference>
<evidence type="ECO:0000256" key="1">
    <source>
        <dbReference type="ARBA" id="ARBA00010617"/>
    </source>
</evidence>